<proteinExistence type="predicted"/>
<organism evidence="1 2">
    <name type="scientific">Coptis chinensis</name>
    <dbReference type="NCBI Taxonomy" id="261450"/>
    <lineage>
        <taxon>Eukaryota</taxon>
        <taxon>Viridiplantae</taxon>
        <taxon>Streptophyta</taxon>
        <taxon>Embryophyta</taxon>
        <taxon>Tracheophyta</taxon>
        <taxon>Spermatophyta</taxon>
        <taxon>Magnoliopsida</taxon>
        <taxon>Ranunculales</taxon>
        <taxon>Ranunculaceae</taxon>
        <taxon>Coptidoideae</taxon>
        <taxon>Coptis</taxon>
    </lineage>
</organism>
<name>A0A835I9L0_9MAGN</name>
<protein>
    <submittedName>
        <fullName evidence="1">Uncharacterized protein</fullName>
    </submittedName>
</protein>
<comment type="caution">
    <text evidence="1">The sequence shown here is derived from an EMBL/GenBank/DDBJ whole genome shotgun (WGS) entry which is preliminary data.</text>
</comment>
<gene>
    <name evidence="1" type="ORF">IFM89_005710</name>
</gene>
<dbReference type="AlphaFoldDB" id="A0A835I9L0"/>
<evidence type="ECO:0000313" key="1">
    <source>
        <dbReference type="EMBL" id="KAF9613139.1"/>
    </source>
</evidence>
<reference evidence="1 2" key="1">
    <citation type="submission" date="2020-10" db="EMBL/GenBank/DDBJ databases">
        <title>The Coptis chinensis genome and diversification of protoberbering-type alkaloids.</title>
        <authorList>
            <person name="Wang B."/>
            <person name="Shu S."/>
            <person name="Song C."/>
            <person name="Liu Y."/>
        </authorList>
    </citation>
    <scope>NUCLEOTIDE SEQUENCE [LARGE SCALE GENOMIC DNA]</scope>
    <source>
        <strain evidence="1">HL-2020</strain>
        <tissue evidence="1">Leaf</tissue>
    </source>
</reference>
<evidence type="ECO:0000313" key="2">
    <source>
        <dbReference type="Proteomes" id="UP000631114"/>
    </source>
</evidence>
<sequence length="115" mass="13264">MVVRGEMDLAVLLWAGNVHNNVKKNSKSPTCIAENKTAIFRHLPMLNMYWKGTLLKCRIPLGVVRNCNRLVKISPFDVVRNCNRLVKIIGCSLMLFTFFIRDVKMFNVDGTRFVY</sequence>
<accession>A0A835I9L0</accession>
<dbReference type="Proteomes" id="UP000631114">
    <property type="component" value="Unassembled WGS sequence"/>
</dbReference>
<keyword evidence="2" id="KW-1185">Reference proteome</keyword>
<dbReference type="EMBL" id="JADFTS010000003">
    <property type="protein sequence ID" value="KAF9613139.1"/>
    <property type="molecule type" value="Genomic_DNA"/>
</dbReference>